<dbReference type="Pfam" id="PF01842">
    <property type="entry name" value="ACT"/>
    <property type="match status" value="1"/>
</dbReference>
<comment type="caution">
    <text evidence="13">The sequence shown here is derived from an EMBL/GenBank/DDBJ whole genome shotgun (WGS) entry which is preliminary data.</text>
</comment>
<evidence type="ECO:0000256" key="2">
    <source>
        <dbReference type="ARBA" id="ARBA00013147"/>
    </source>
</evidence>
<sequence>MREKIVAFQGEAGAYSEAAAYEHFGKEIKTLPCKSFDKLFEAVSEGKAMRGIAPIENSLAGSIHRNYDLLLRNQLHITGEHHLRVSHCLMALPGVRLEEIERVYSHPQALAQCEESLRKLNLPGIVAGDTAGSARALKEENDHRSAAIASRLAAKVYGLTILQENMEDDPANYTRFLALSPEQYGQENTDDLSYKTSIVFSLENKPGSLFKALSIFALREIDLTKIESRPLAGKPWEYLFYIDFIGHQDRKPADAALNHLREIAPFIRVFGSYPREEKDW</sequence>
<dbReference type="GO" id="GO:0009094">
    <property type="term" value="P:L-phenylalanine biosynthetic process"/>
    <property type="evidence" value="ECO:0007669"/>
    <property type="project" value="UniProtKB-UniPathway"/>
</dbReference>
<evidence type="ECO:0000256" key="10">
    <source>
        <dbReference type="RuleBase" id="RU361254"/>
    </source>
</evidence>
<evidence type="ECO:0000259" key="11">
    <source>
        <dbReference type="PROSITE" id="PS51171"/>
    </source>
</evidence>
<dbReference type="InterPro" id="IPR018528">
    <property type="entry name" value="Preph_deHydtase_CS"/>
</dbReference>
<evidence type="ECO:0000313" key="14">
    <source>
        <dbReference type="Proteomes" id="UP000614469"/>
    </source>
</evidence>
<dbReference type="Pfam" id="PF00800">
    <property type="entry name" value="PDT"/>
    <property type="match status" value="1"/>
</dbReference>
<keyword evidence="5 10" id="KW-0057">Aromatic amino acid biosynthesis</keyword>
<organism evidence="13 14">
    <name type="scientific">Candidatus Desulfolinea nitratireducens</name>
    <dbReference type="NCBI Taxonomy" id="2841698"/>
    <lineage>
        <taxon>Bacteria</taxon>
        <taxon>Bacillati</taxon>
        <taxon>Chloroflexota</taxon>
        <taxon>Anaerolineae</taxon>
        <taxon>Anaerolineales</taxon>
        <taxon>Anaerolineales incertae sedis</taxon>
        <taxon>Candidatus Desulfolinea</taxon>
    </lineage>
</organism>
<dbReference type="InterPro" id="IPR002912">
    <property type="entry name" value="ACT_dom"/>
</dbReference>
<evidence type="ECO:0000256" key="8">
    <source>
        <dbReference type="ARBA" id="ARBA00047848"/>
    </source>
</evidence>
<evidence type="ECO:0000256" key="4">
    <source>
        <dbReference type="ARBA" id="ARBA00022605"/>
    </source>
</evidence>
<dbReference type="PROSITE" id="PS51171">
    <property type="entry name" value="PREPHENATE_DEHYDR_3"/>
    <property type="match status" value="1"/>
</dbReference>
<evidence type="ECO:0000256" key="7">
    <source>
        <dbReference type="ARBA" id="ARBA00023239"/>
    </source>
</evidence>
<dbReference type="Proteomes" id="UP000614469">
    <property type="component" value="Unassembled WGS sequence"/>
</dbReference>
<evidence type="ECO:0000256" key="5">
    <source>
        <dbReference type="ARBA" id="ARBA00023141"/>
    </source>
</evidence>
<dbReference type="PIRSF" id="PIRSF001500">
    <property type="entry name" value="Chor_mut_pdt_Ppr"/>
    <property type="match status" value="1"/>
</dbReference>
<dbReference type="PANTHER" id="PTHR21022:SF19">
    <property type="entry name" value="PREPHENATE DEHYDRATASE-RELATED"/>
    <property type="match status" value="1"/>
</dbReference>
<dbReference type="Gene3D" id="3.40.190.10">
    <property type="entry name" value="Periplasmic binding protein-like II"/>
    <property type="match status" value="2"/>
</dbReference>
<dbReference type="CDD" id="cd13631">
    <property type="entry name" value="PBP2_Ct-PDT_like"/>
    <property type="match status" value="1"/>
</dbReference>
<evidence type="ECO:0000256" key="6">
    <source>
        <dbReference type="ARBA" id="ARBA00023222"/>
    </source>
</evidence>
<keyword evidence="6 10" id="KW-0584">Phenylalanine biosynthesis</keyword>
<dbReference type="EC" id="4.2.1.51" evidence="2 10"/>
<feature type="domain" description="Prephenate dehydratase" evidence="11">
    <location>
        <begin position="5"/>
        <end position="181"/>
    </location>
</feature>
<dbReference type="PROSITE" id="PS51671">
    <property type="entry name" value="ACT"/>
    <property type="match status" value="1"/>
</dbReference>
<feature type="site" description="Essential for prephenate dehydratase activity" evidence="9">
    <location>
        <position position="174"/>
    </location>
</feature>
<dbReference type="CDD" id="cd04905">
    <property type="entry name" value="ACT_CM-PDT"/>
    <property type="match status" value="1"/>
</dbReference>
<dbReference type="AlphaFoldDB" id="A0A8J6NP95"/>
<dbReference type="SUPFAM" id="SSF55021">
    <property type="entry name" value="ACT-like"/>
    <property type="match status" value="1"/>
</dbReference>
<dbReference type="PROSITE" id="PS00858">
    <property type="entry name" value="PREPHENATE_DEHYDR_2"/>
    <property type="match status" value="1"/>
</dbReference>
<protein>
    <recommendedName>
        <fullName evidence="3 10">Prephenate dehydratase</fullName>
        <shortName evidence="10">PDT</shortName>
        <ecNumber evidence="2 10">4.2.1.51</ecNumber>
    </recommendedName>
</protein>
<dbReference type="PROSITE" id="PS00857">
    <property type="entry name" value="PREPHENATE_DEHYDR_1"/>
    <property type="match status" value="1"/>
</dbReference>
<dbReference type="EMBL" id="JACNJN010000212">
    <property type="protein sequence ID" value="MBC8336925.1"/>
    <property type="molecule type" value="Genomic_DNA"/>
</dbReference>
<dbReference type="Gene3D" id="3.30.70.260">
    <property type="match status" value="1"/>
</dbReference>
<evidence type="ECO:0000256" key="9">
    <source>
        <dbReference type="PIRSR" id="PIRSR001500-2"/>
    </source>
</evidence>
<feature type="domain" description="ACT" evidence="12">
    <location>
        <begin position="197"/>
        <end position="274"/>
    </location>
</feature>
<comment type="catalytic activity">
    <reaction evidence="8 10">
        <text>prephenate + H(+) = 3-phenylpyruvate + CO2 + H2O</text>
        <dbReference type="Rhea" id="RHEA:21648"/>
        <dbReference type="ChEBI" id="CHEBI:15377"/>
        <dbReference type="ChEBI" id="CHEBI:15378"/>
        <dbReference type="ChEBI" id="CHEBI:16526"/>
        <dbReference type="ChEBI" id="CHEBI:18005"/>
        <dbReference type="ChEBI" id="CHEBI:29934"/>
        <dbReference type="EC" id="4.2.1.51"/>
    </reaction>
</comment>
<dbReference type="InterPro" id="IPR008242">
    <property type="entry name" value="Chor_mutase/pphenate_deHydtase"/>
</dbReference>
<evidence type="ECO:0000259" key="12">
    <source>
        <dbReference type="PROSITE" id="PS51671"/>
    </source>
</evidence>
<comment type="pathway">
    <text evidence="1 10">Amino-acid biosynthesis; L-phenylalanine biosynthesis; phenylpyruvate from prephenate: step 1/1.</text>
</comment>
<evidence type="ECO:0000256" key="1">
    <source>
        <dbReference type="ARBA" id="ARBA00004741"/>
    </source>
</evidence>
<dbReference type="GO" id="GO:0005737">
    <property type="term" value="C:cytoplasm"/>
    <property type="evidence" value="ECO:0007669"/>
    <property type="project" value="TreeGrafter"/>
</dbReference>
<keyword evidence="7 10" id="KW-0456">Lyase</keyword>
<dbReference type="InterPro" id="IPR001086">
    <property type="entry name" value="Preph_deHydtase"/>
</dbReference>
<dbReference type="GO" id="GO:0004664">
    <property type="term" value="F:prephenate dehydratase activity"/>
    <property type="evidence" value="ECO:0007669"/>
    <property type="project" value="UniProtKB-UniRule"/>
</dbReference>
<gene>
    <name evidence="10 13" type="primary">pheA</name>
    <name evidence="13" type="ORF">H8E29_16845</name>
</gene>
<dbReference type="NCBIfam" id="NF008865">
    <property type="entry name" value="PRK11898.1"/>
    <property type="match status" value="1"/>
</dbReference>
<proteinExistence type="predicted"/>
<dbReference type="UniPathway" id="UPA00121">
    <property type="reaction ID" value="UER00345"/>
</dbReference>
<keyword evidence="4 10" id="KW-0028">Amino-acid biosynthesis</keyword>
<evidence type="ECO:0000313" key="13">
    <source>
        <dbReference type="EMBL" id="MBC8336925.1"/>
    </source>
</evidence>
<dbReference type="PANTHER" id="PTHR21022">
    <property type="entry name" value="PREPHENATE DEHYDRATASE P PROTEIN"/>
    <property type="match status" value="1"/>
</dbReference>
<dbReference type="SUPFAM" id="SSF53850">
    <property type="entry name" value="Periplasmic binding protein-like II"/>
    <property type="match status" value="1"/>
</dbReference>
<dbReference type="FunFam" id="3.30.70.260:FF:000012">
    <property type="entry name" value="Prephenate dehydratase"/>
    <property type="match status" value="1"/>
</dbReference>
<reference evidence="13 14" key="1">
    <citation type="submission" date="2020-08" db="EMBL/GenBank/DDBJ databases">
        <title>Bridging the membrane lipid divide: bacteria of the FCB group superphylum have the potential to synthesize archaeal ether lipids.</title>
        <authorList>
            <person name="Villanueva L."/>
            <person name="Von Meijenfeldt F.A.B."/>
            <person name="Westbye A.B."/>
            <person name="Yadav S."/>
            <person name="Hopmans E.C."/>
            <person name="Dutilh B.E."/>
            <person name="Sinninghe Damste J.S."/>
        </authorList>
    </citation>
    <scope>NUCLEOTIDE SEQUENCE [LARGE SCALE GENOMIC DNA]</scope>
    <source>
        <strain evidence="13">NIOZ-UU36</strain>
    </source>
</reference>
<dbReference type="InterPro" id="IPR045865">
    <property type="entry name" value="ACT-like_dom_sf"/>
</dbReference>
<accession>A0A8J6NP95</accession>
<evidence type="ECO:0000256" key="3">
    <source>
        <dbReference type="ARBA" id="ARBA00021872"/>
    </source>
</evidence>
<name>A0A8J6NP95_9CHLR</name>